<reference evidence="1 2" key="1">
    <citation type="submission" date="2018-08" db="EMBL/GenBank/DDBJ databases">
        <title>A genome reference for cultivated species of the human gut microbiota.</title>
        <authorList>
            <person name="Zou Y."/>
            <person name="Xue W."/>
            <person name="Luo G."/>
        </authorList>
    </citation>
    <scope>NUCLEOTIDE SEQUENCE [LARGE SCALE GENOMIC DNA]</scope>
    <source>
        <strain evidence="1 2">AF25-21</strain>
    </source>
</reference>
<organism evidence="1 2">
    <name type="scientific">Blautia obeum</name>
    <dbReference type="NCBI Taxonomy" id="40520"/>
    <lineage>
        <taxon>Bacteria</taxon>
        <taxon>Bacillati</taxon>
        <taxon>Bacillota</taxon>
        <taxon>Clostridia</taxon>
        <taxon>Lachnospirales</taxon>
        <taxon>Lachnospiraceae</taxon>
        <taxon>Blautia</taxon>
    </lineage>
</organism>
<name>A0A412ELW0_9FIRM</name>
<evidence type="ECO:0000313" key="2">
    <source>
        <dbReference type="Proteomes" id="UP000285839"/>
    </source>
</evidence>
<dbReference type="Proteomes" id="UP000285839">
    <property type="component" value="Unassembled WGS sequence"/>
</dbReference>
<dbReference type="EMBL" id="QRUH01000017">
    <property type="protein sequence ID" value="RGR45769.1"/>
    <property type="molecule type" value="Genomic_DNA"/>
</dbReference>
<evidence type="ECO:0000313" key="1">
    <source>
        <dbReference type="EMBL" id="RGR45769.1"/>
    </source>
</evidence>
<sequence length="74" mass="8236">MRNLEPHEGGSGSLLEIVDMMCSAVEAMAGVVRKQAILIEQAEIAGAVFDDDLSEARKQLETDLDKIEYKMRRL</sequence>
<protein>
    <submittedName>
        <fullName evidence="1">Uncharacterized protein</fullName>
    </submittedName>
</protein>
<proteinExistence type="predicted"/>
<dbReference type="AlphaFoldDB" id="A0A412ELW0"/>
<accession>A0A412ELW0</accession>
<comment type="caution">
    <text evidence="1">The sequence shown here is derived from an EMBL/GenBank/DDBJ whole genome shotgun (WGS) entry which is preliminary data.</text>
</comment>
<dbReference type="RefSeq" id="WP_118031660.1">
    <property type="nucleotide sequence ID" value="NZ_QRUH01000017.1"/>
</dbReference>
<gene>
    <name evidence="1" type="ORF">DWY46_16410</name>
</gene>